<sequence>MKTDKASTWFPAKKNGWGWGKPNTWQGWFVLGAYFIGVATVSVIHDPKLSLMRWAAWVAGLSVLLIIVYIVKGAPPSWKWQRIKKKRLFK</sequence>
<dbReference type="SUPFAM" id="SSF103473">
    <property type="entry name" value="MFS general substrate transporter"/>
    <property type="match status" value="1"/>
</dbReference>
<keyword evidence="1" id="KW-1133">Transmembrane helix</keyword>
<dbReference type="InterPro" id="IPR036259">
    <property type="entry name" value="MFS_trans_sf"/>
</dbReference>
<keyword evidence="1" id="KW-0472">Membrane</keyword>
<evidence type="ECO:0000256" key="1">
    <source>
        <dbReference type="SAM" id="Phobius"/>
    </source>
</evidence>
<keyword evidence="3" id="KW-1185">Reference proteome</keyword>
<dbReference type="OrthoDB" id="5422038at2"/>
<dbReference type="Proteomes" id="UP000256542">
    <property type="component" value="Unassembled WGS sequence"/>
</dbReference>
<comment type="caution">
    <text evidence="2">The sequence shown here is derived from an EMBL/GenBank/DDBJ whole genome shotgun (WGS) entry which is preliminary data.</text>
</comment>
<gene>
    <name evidence="2" type="ORF">DFP81_101363</name>
</gene>
<keyword evidence="1" id="KW-0812">Transmembrane</keyword>
<dbReference type="AlphaFoldDB" id="A0A3E0DVB0"/>
<evidence type="ECO:0000313" key="2">
    <source>
        <dbReference type="EMBL" id="REG86795.1"/>
    </source>
</evidence>
<protein>
    <submittedName>
        <fullName evidence="2">Uncharacterized protein</fullName>
    </submittedName>
</protein>
<feature type="transmembrane region" description="Helical" evidence="1">
    <location>
        <begin position="51"/>
        <end position="71"/>
    </location>
</feature>
<evidence type="ECO:0000313" key="3">
    <source>
        <dbReference type="Proteomes" id="UP000256542"/>
    </source>
</evidence>
<name>A0A3E0DVB0_9GAMM</name>
<accession>A0A3E0DVB0</accession>
<dbReference type="RefSeq" id="WP_115896038.1">
    <property type="nucleotide sequence ID" value="NZ_QUNG01000001.1"/>
</dbReference>
<proteinExistence type="predicted"/>
<organism evidence="2 3">
    <name type="scientific">Marinomonas pollencensis</name>
    <dbReference type="NCBI Taxonomy" id="491954"/>
    <lineage>
        <taxon>Bacteria</taxon>
        <taxon>Pseudomonadati</taxon>
        <taxon>Pseudomonadota</taxon>
        <taxon>Gammaproteobacteria</taxon>
        <taxon>Oceanospirillales</taxon>
        <taxon>Oceanospirillaceae</taxon>
        <taxon>Marinomonas</taxon>
    </lineage>
</organism>
<dbReference type="EMBL" id="QUNG01000001">
    <property type="protein sequence ID" value="REG86795.1"/>
    <property type="molecule type" value="Genomic_DNA"/>
</dbReference>
<feature type="transmembrane region" description="Helical" evidence="1">
    <location>
        <begin position="25"/>
        <end position="44"/>
    </location>
</feature>
<reference evidence="2 3" key="1">
    <citation type="submission" date="2018-08" db="EMBL/GenBank/DDBJ databases">
        <title>Genomic Encyclopedia of Type Strains, Phase III (KMG-III): the genomes of soil and plant-associated and newly described type strains.</title>
        <authorList>
            <person name="Whitman W."/>
        </authorList>
    </citation>
    <scope>NUCLEOTIDE SEQUENCE [LARGE SCALE GENOMIC DNA]</scope>
    <source>
        <strain evidence="2 3">CECT 7375</strain>
    </source>
</reference>